<dbReference type="EMBL" id="LLZG01000388">
    <property type="protein sequence ID" value="KUL23255.1"/>
    <property type="molecule type" value="Genomic_DNA"/>
</dbReference>
<organism evidence="1 2">
    <name type="scientific">Streptomyces regalis</name>
    <dbReference type="NCBI Taxonomy" id="68262"/>
    <lineage>
        <taxon>Bacteria</taxon>
        <taxon>Bacillati</taxon>
        <taxon>Actinomycetota</taxon>
        <taxon>Actinomycetes</taxon>
        <taxon>Kitasatosporales</taxon>
        <taxon>Streptomycetaceae</taxon>
        <taxon>Streptomyces</taxon>
    </lineage>
</organism>
<protein>
    <submittedName>
        <fullName evidence="1">Uncharacterized protein</fullName>
    </submittedName>
</protein>
<name>A0A101JAL7_9ACTN</name>
<comment type="caution">
    <text evidence="1">The sequence shown here is derived from an EMBL/GenBank/DDBJ whole genome shotgun (WGS) entry which is preliminary data.</text>
</comment>
<keyword evidence="2" id="KW-1185">Reference proteome</keyword>
<evidence type="ECO:0000313" key="2">
    <source>
        <dbReference type="Proteomes" id="UP000053923"/>
    </source>
</evidence>
<proteinExistence type="predicted"/>
<dbReference type="AlphaFoldDB" id="A0A101JAL7"/>
<sequence length="94" mass="9417">MSSSGATRAQQSLGQQRPDIGELTQLLCDFMAAGGKRLWPALSVLGWHAAGAGFSAAQGGLACGPANGSMQRSATITGCQAGRVLLTVLGARGS</sequence>
<evidence type="ECO:0000313" key="1">
    <source>
        <dbReference type="EMBL" id="KUL23255.1"/>
    </source>
</evidence>
<accession>A0A101JAL7</accession>
<gene>
    <name evidence="1" type="ORF">ADL12_39970</name>
</gene>
<reference evidence="2" key="1">
    <citation type="submission" date="2015-10" db="EMBL/GenBank/DDBJ databases">
        <authorList>
            <person name="Ju K.-S."/>
            <person name="Doroghazi J.R."/>
            <person name="Metcalf W.W."/>
        </authorList>
    </citation>
    <scope>NUCLEOTIDE SEQUENCE [LARGE SCALE GENOMIC DNA]</scope>
    <source>
        <strain evidence="2">NRRL 3151</strain>
    </source>
</reference>
<dbReference type="Proteomes" id="UP000053923">
    <property type="component" value="Unassembled WGS sequence"/>
</dbReference>